<feature type="transmembrane region" description="Helical" evidence="11">
    <location>
        <begin position="353"/>
        <end position="386"/>
    </location>
</feature>
<dbReference type="InterPro" id="IPR028055">
    <property type="entry name" value="YidC/Oxa/ALB_C"/>
</dbReference>
<evidence type="ECO:0000256" key="4">
    <source>
        <dbReference type="ARBA" id="ARBA00022792"/>
    </source>
</evidence>
<reference evidence="13 14" key="1">
    <citation type="journal article" date="2020" name="bioRxiv">
        <title>Whole genome comparisons of ergot fungi reveals the divergence and evolution of species within the genus Claviceps are the result of varying mechanisms driving genome evolution and host range expansion.</title>
        <authorList>
            <person name="Wyka S.A."/>
            <person name="Mondo S.J."/>
            <person name="Liu M."/>
            <person name="Dettman J."/>
            <person name="Nalam V."/>
            <person name="Broders K.D."/>
        </authorList>
    </citation>
    <scope>NUCLEOTIDE SEQUENCE [LARGE SCALE GENOMIC DNA]</scope>
    <source>
        <strain evidence="13 14">Clav52</strain>
    </source>
</reference>
<dbReference type="AlphaFoldDB" id="A0A9P7QEN4"/>
<dbReference type="GO" id="GO:0032977">
    <property type="term" value="F:membrane insertase activity"/>
    <property type="evidence" value="ECO:0007669"/>
    <property type="project" value="InterPro"/>
</dbReference>
<evidence type="ECO:0000256" key="11">
    <source>
        <dbReference type="SAM" id="Phobius"/>
    </source>
</evidence>
<gene>
    <name evidence="13" type="ORF">E4U09_004727</name>
</gene>
<evidence type="ECO:0000256" key="10">
    <source>
        <dbReference type="SAM" id="MobiDB-lite"/>
    </source>
</evidence>
<feature type="transmembrane region" description="Helical" evidence="11">
    <location>
        <begin position="316"/>
        <end position="333"/>
    </location>
</feature>
<comment type="subcellular location">
    <subcellularLocation>
        <location evidence="9">Membrane</location>
        <topology evidence="9">Multi-pass membrane protein</topology>
    </subcellularLocation>
    <subcellularLocation>
        <location evidence="1">Mitochondrion inner membrane</location>
        <topology evidence="1">Multi-pass membrane protein</topology>
    </subcellularLocation>
</comment>
<evidence type="ECO:0000313" key="13">
    <source>
        <dbReference type="EMBL" id="KAG6289837.1"/>
    </source>
</evidence>
<dbReference type="GO" id="GO:0005743">
    <property type="term" value="C:mitochondrial inner membrane"/>
    <property type="evidence" value="ECO:0007669"/>
    <property type="project" value="UniProtKB-SubCell"/>
</dbReference>
<feature type="region of interest" description="Disordered" evidence="10">
    <location>
        <begin position="89"/>
        <end position="119"/>
    </location>
</feature>
<feature type="compositionally biased region" description="Basic and acidic residues" evidence="10">
    <location>
        <begin position="469"/>
        <end position="500"/>
    </location>
</feature>
<accession>A0A9P7QEN4</accession>
<keyword evidence="8 11" id="KW-0472">Membrane</keyword>
<dbReference type="Pfam" id="PF02096">
    <property type="entry name" value="60KD_IMP"/>
    <property type="match status" value="1"/>
</dbReference>
<evidence type="ECO:0000256" key="9">
    <source>
        <dbReference type="RuleBase" id="RU003945"/>
    </source>
</evidence>
<evidence type="ECO:0000313" key="14">
    <source>
        <dbReference type="Proteomes" id="UP000707071"/>
    </source>
</evidence>
<evidence type="ECO:0000256" key="1">
    <source>
        <dbReference type="ARBA" id="ARBA00004448"/>
    </source>
</evidence>
<dbReference type="Proteomes" id="UP000707071">
    <property type="component" value="Unassembled WGS sequence"/>
</dbReference>
<feature type="region of interest" description="Disordered" evidence="10">
    <location>
        <begin position="461"/>
        <end position="500"/>
    </location>
</feature>
<organism evidence="13 14">
    <name type="scientific">Claviceps aff. purpurea</name>
    <dbReference type="NCBI Taxonomy" id="1967640"/>
    <lineage>
        <taxon>Eukaryota</taxon>
        <taxon>Fungi</taxon>
        <taxon>Dikarya</taxon>
        <taxon>Ascomycota</taxon>
        <taxon>Pezizomycotina</taxon>
        <taxon>Sordariomycetes</taxon>
        <taxon>Hypocreomycetidae</taxon>
        <taxon>Hypocreales</taxon>
        <taxon>Clavicipitaceae</taxon>
        <taxon>Claviceps</taxon>
    </lineage>
</organism>
<comment type="similarity">
    <text evidence="2 9">Belongs to the OXA1/ALB3/YidC family.</text>
</comment>
<keyword evidence="5" id="KW-0809">Transit peptide</keyword>
<evidence type="ECO:0000256" key="3">
    <source>
        <dbReference type="ARBA" id="ARBA00022692"/>
    </source>
</evidence>
<keyword evidence="4" id="KW-0999">Mitochondrion inner membrane</keyword>
<evidence type="ECO:0000259" key="12">
    <source>
        <dbReference type="Pfam" id="PF02096"/>
    </source>
</evidence>
<dbReference type="GO" id="GO:0032979">
    <property type="term" value="P:protein insertion into mitochondrial inner membrane from matrix"/>
    <property type="evidence" value="ECO:0007669"/>
    <property type="project" value="TreeGrafter"/>
</dbReference>
<sequence>MLSSRAIVRSGPSIGLRTPLQGSRVLPASALSHRLGHGRQFSSLRSSQLSGLTTSSPFRARNVTGSVLLGGVASSRQFSLFGYGKKTTPEENTLSTSARPYEAASTPEAIRPVDSTPIPDDILPPPPVESFASSSMPEADLSSISDLSTEQSILNMSEQIGYLKALGLDYGWGPTSVMQWTLEHVHIYTGLTWGLSMAATAVLLRVLFFYPQVRAMHFSAKMQEMRKDPRAEEAKNLITESIRTRDMEKRQRGQLINSLLKDEYGISSWGIFWSLGQIPFTYGLFRIVTGMTHIPVPALENAGFLWFTDLTVADPYYLLPALSTAFMIATLSISSKSVPAAQQKLLNTMKYVFGAFGLLIASFFSAAINLMAVSVGFTAVVTTYLLNHPVIRRKLGLPSLSIFAPTTTTGPTYQSPRSSISTPDMNLNVIKSDKGSIRERLTDNIDDMKKGASSWMTNLTGRAAMTKSEQAEQKRKEIARKLETTRQQQEREEFEKKFKE</sequence>
<name>A0A9P7QEN4_9HYPO</name>
<feature type="transmembrane region" description="Helical" evidence="11">
    <location>
        <begin position="185"/>
        <end position="208"/>
    </location>
</feature>
<dbReference type="PANTHER" id="PTHR12428:SF66">
    <property type="entry name" value="MITOCHONDRIAL INNER MEMBRANE PROTEIN OXA1L"/>
    <property type="match status" value="1"/>
</dbReference>
<dbReference type="EMBL" id="SRRH01000388">
    <property type="protein sequence ID" value="KAG6289837.1"/>
    <property type="molecule type" value="Genomic_DNA"/>
</dbReference>
<dbReference type="InterPro" id="IPR001708">
    <property type="entry name" value="YidC/ALB3/OXA1/COX18"/>
</dbReference>
<evidence type="ECO:0000256" key="7">
    <source>
        <dbReference type="ARBA" id="ARBA00023128"/>
    </source>
</evidence>
<dbReference type="PANTHER" id="PTHR12428">
    <property type="entry name" value="OXA1"/>
    <property type="match status" value="1"/>
</dbReference>
<keyword evidence="7" id="KW-0496">Mitochondrion</keyword>
<proteinExistence type="inferred from homology"/>
<keyword evidence="14" id="KW-1185">Reference proteome</keyword>
<evidence type="ECO:0000256" key="6">
    <source>
        <dbReference type="ARBA" id="ARBA00022989"/>
    </source>
</evidence>
<protein>
    <recommendedName>
        <fullName evidence="12">Membrane insertase YidC/Oxa/ALB C-terminal domain-containing protein</fullName>
    </recommendedName>
</protein>
<dbReference type="CDD" id="cd20069">
    <property type="entry name" value="5TM_Oxa1-like"/>
    <property type="match status" value="1"/>
</dbReference>
<keyword evidence="6 11" id="KW-1133">Transmembrane helix</keyword>
<feature type="domain" description="Membrane insertase YidC/Oxa/ALB C-terminal" evidence="12">
    <location>
        <begin position="193"/>
        <end position="387"/>
    </location>
</feature>
<comment type="caution">
    <text evidence="13">The sequence shown here is derived from an EMBL/GenBank/DDBJ whole genome shotgun (WGS) entry which is preliminary data.</text>
</comment>
<evidence type="ECO:0000256" key="5">
    <source>
        <dbReference type="ARBA" id="ARBA00022946"/>
    </source>
</evidence>
<evidence type="ECO:0000256" key="8">
    <source>
        <dbReference type="ARBA" id="ARBA00023136"/>
    </source>
</evidence>
<evidence type="ECO:0000256" key="2">
    <source>
        <dbReference type="ARBA" id="ARBA00009877"/>
    </source>
</evidence>
<keyword evidence="3 9" id="KW-0812">Transmembrane</keyword>